<dbReference type="InterPro" id="IPR051046">
    <property type="entry name" value="MurCDEF_CellWall_CoF430Synth"/>
</dbReference>
<evidence type="ECO:0000256" key="10">
    <source>
        <dbReference type="ARBA" id="ARBA00031461"/>
    </source>
</evidence>
<dbReference type="GO" id="GO:0051301">
    <property type="term" value="P:cell division"/>
    <property type="evidence" value="ECO:0007669"/>
    <property type="project" value="UniProtKB-KW"/>
</dbReference>
<dbReference type="HAMAP" id="MF_02019">
    <property type="entry name" value="MurF"/>
    <property type="match status" value="1"/>
</dbReference>
<dbReference type="Pfam" id="PF02875">
    <property type="entry name" value="Mur_ligase_C"/>
    <property type="match status" value="1"/>
</dbReference>
<accession>A0A3B1CHQ6</accession>
<keyword evidence="2 14" id="KW-0436">Ligase</keyword>
<dbReference type="InterPro" id="IPR013221">
    <property type="entry name" value="Mur_ligase_cen"/>
</dbReference>
<dbReference type="InterPro" id="IPR005863">
    <property type="entry name" value="UDP-N-AcMur_synth"/>
</dbReference>
<dbReference type="NCBIfam" id="TIGR01143">
    <property type="entry name" value="murF"/>
    <property type="match status" value="1"/>
</dbReference>
<evidence type="ECO:0000313" key="14">
    <source>
        <dbReference type="EMBL" id="VAX30016.1"/>
    </source>
</evidence>
<evidence type="ECO:0000256" key="8">
    <source>
        <dbReference type="ARBA" id="ARBA00023306"/>
    </source>
</evidence>
<dbReference type="GO" id="GO:0047480">
    <property type="term" value="F:UDP-N-acetylmuramoyl-tripeptide-D-alanyl-D-alanine ligase activity"/>
    <property type="evidence" value="ECO:0007669"/>
    <property type="project" value="InterPro"/>
</dbReference>
<dbReference type="Pfam" id="PF08245">
    <property type="entry name" value="Mur_ligase_M"/>
    <property type="match status" value="1"/>
</dbReference>
<dbReference type="PANTHER" id="PTHR43024:SF1">
    <property type="entry name" value="UDP-N-ACETYLMURAMOYL-TRIPEPTIDE--D-ALANYL-D-ALANINE LIGASE"/>
    <property type="match status" value="1"/>
</dbReference>
<feature type="domain" description="Mur ligase N-terminal catalytic" evidence="11">
    <location>
        <begin position="26"/>
        <end position="95"/>
    </location>
</feature>
<feature type="domain" description="Mur ligase C-terminal" evidence="12">
    <location>
        <begin position="310"/>
        <end position="434"/>
    </location>
</feature>
<organism evidence="14">
    <name type="scientific">hydrothermal vent metagenome</name>
    <dbReference type="NCBI Taxonomy" id="652676"/>
    <lineage>
        <taxon>unclassified sequences</taxon>
        <taxon>metagenomes</taxon>
        <taxon>ecological metagenomes</taxon>
    </lineage>
</organism>
<keyword evidence="8" id="KW-0131">Cell cycle</keyword>
<keyword evidence="1" id="KW-0963">Cytoplasm</keyword>
<dbReference type="InterPro" id="IPR036565">
    <property type="entry name" value="Mur-like_cat_sf"/>
</dbReference>
<evidence type="ECO:0000256" key="3">
    <source>
        <dbReference type="ARBA" id="ARBA00022618"/>
    </source>
</evidence>
<dbReference type="Pfam" id="PF01225">
    <property type="entry name" value="Mur_ligase"/>
    <property type="match status" value="1"/>
</dbReference>
<keyword evidence="3" id="KW-0132">Cell division</keyword>
<dbReference type="EMBL" id="UOGI01000067">
    <property type="protein sequence ID" value="VAX30016.1"/>
    <property type="molecule type" value="Genomic_DNA"/>
</dbReference>
<evidence type="ECO:0000259" key="11">
    <source>
        <dbReference type="Pfam" id="PF01225"/>
    </source>
</evidence>
<evidence type="ECO:0000256" key="4">
    <source>
        <dbReference type="ARBA" id="ARBA00022741"/>
    </source>
</evidence>
<evidence type="ECO:0000256" key="2">
    <source>
        <dbReference type="ARBA" id="ARBA00022598"/>
    </source>
</evidence>
<evidence type="ECO:0000259" key="12">
    <source>
        <dbReference type="Pfam" id="PF02875"/>
    </source>
</evidence>
<evidence type="ECO:0000256" key="9">
    <source>
        <dbReference type="ARBA" id="ARBA00023316"/>
    </source>
</evidence>
<name>A0A3B1CHQ6_9ZZZZ</name>
<dbReference type="InterPro" id="IPR004101">
    <property type="entry name" value="Mur_ligase_C"/>
</dbReference>
<dbReference type="GO" id="GO:0008360">
    <property type="term" value="P:regulation of cell shape"/>
    <property type="evidence" value="ECO:0007669"/>
    <property type="project" value="UniProtKB-KW"/>
</dbReference>
<dbReference type="SUPFAM" id="SSF63418">
    <property type="entry name" value="MurE/MurF N-terminal domain"/>
    <property type="match status" value="1"/>
</dbReference>
<dbReference type="GO" id="GO:0071555">
    <property type="term" value="P:cell wall organization"/>
    <property type="evidence" value="ECO:0007669"/>
    <property type="project" value="UniProtKB-KW"/>
</dbReference>
<sequence length="444" mass="48524">MSRYTLTEILEATSGRLILRGADAFSGVSIDSRTIRDGELFVALKGERFDGHLFVDEALKKGVGAVVSYPPVVPRGRSIIHVKNTLRALQRIARYRRMSRQVSVIGVTGTNGKTTTKEMIAAVLDGRYKVLSSRGNLNNQIGLPLCLTDLDDHDMAVLEMGASRAGDIRELSDIARPDIGVITNIGPAHLDGFGSLETVRDTKYEILDFVKTVVLNADDPNIKDIPGQCRVVTFGMNQEADVRADNVVHEEAGLSFRMHLKEGGSYDIRLRVLGLFNVYNALAAVAVCRILDVPAGIISSSLGEFRGVPMRLELKELKGALVISDLYNANPASMEEAVKELVRLRRGRAVAVLGDMLELGSYGEQAHRKLGRWLATLDVDVLIAVGDLMSYTCEEFSVGNGRVKALHVKDPREAREILLGMVGKDDTVLIKGSRGMRLEGVLED</sequence>
<dbReference type="InterPro" id="IPR036615">
    <property type="entry name" value="Mur_ligase_C_dom_sf"/>
</dbReference>
<dbReference type="SUPFAM" id="SSF53623">
    <property type="entry name" value="MurD-like peptide ligases, catalytic domain"/>
    <property type="match status" value="1"/>
</dbReference>
<evidence type="ECO:0000256" key="1">
    <source>
        <dbReference type="ARBA" id="ARBA00022490"/>
    </source>
</evidence>
<dbReference type="AlphaFoldDB" id="A0A3B1CHQ6"/>
<evidence type="ECO:0000256" key="5">
    <source>
        <dbReference type="ARBA" id="ARBA00022840"/>
    </source>
</evidence>
<gene>
    <name evidence="14" type="ORF">MNBD_NITROSPIRAE03-707</name>
</gene>
<reference evidence="14" key="1">
    <citation type="submission" date="2018-06" db="EMBL/GenBank/DDBJ databases">
        <authorList>
            <person name="Zhirakovskaya E."/>
        </authorList>
    </citation>
    <scope>NUCLEOTIDE SEQUENCE</scope>
</reference>
<dbReference type="InterPro" id="IPR000713">
    <property type="entry name" value="Mur_ligase_N"/>
</dbReference>
<dbReference type="GO" id="GO:0009252">
    <property type="term" value="P:peptidoglycan biosynthetic process"/>
    <property type="evidence" value="ECO:0007669"/>
    <property type="project" value="UniProtKB-KW"/>
</dbReference>
<dbReference type="Gene3D" id="3.40.1390.10">
    <property type="entry name" value="MurE/MurF, N-terminal domain"/>
    <property type="match status" value="1"/>
</dbReference>
<keyword evidence="4" id="KW-0547">Nucleotide-binding</keyword>
<keyword evidence="6" id="KW-0133">Cell shape</keyword>
<evidence type="ECO:0000256" key="7">
    <source>
        <dbReference type="ARBA" id="ARBA00022984"/>
    </source>
</evidence>
<protein>
    <recommendedName>
        <fullName evidence="10">UDP-MurNAc-pentapeptide synthetase</fullName>
    </recommendedName>
</protein>
<dbReference type="SUPFAM" id="SSF53244">
    <property type="entry name" value="MurD-like peptide ligases, peptide-binding domain"/>
    <property type="match status" value="1"/>
</dbReference>
<keyword evidence="7" id="KW-0573">Peptidoglycan synthesis</keyword>
<keyword evidence="5" id="KW-0067">ATP-binding</keyword>
<dbReference type="GO" id="GO:0005524">
    <property type="term" value="F:ATP binding"/>
    <property type="evidence" value="ECO:0007669"/>
    <property type="project" value="UniProtKB-KW"/>
</dbReference>
<dbReference type="PANTHER" id="PTHR43024">
    <property type="entry name" value="UDP-N-ACETYLMURAMOYL-TRIPEPTIDE--D-ALANYL-D-ALANINE LIGASE"/>
    <property type="match status" value="1"/>
</dbReference>
<proteinExistence type="inferred from homology"/>
<keyword evidence="9" id="KW-0961">Cell wall biogenesis/degradation</keyword>
<feature type="domain" description="Mur ligase central" evidence="13">
    <location>
        <begin position="107"/>
        <end position="288"/>
    </location>
</feature>
<dbReference type="InterPro" id="IPR035911">
    <property type="entry name" value="MurE/MurF_N"/>
</dbReference>
<dbReference type="Gene3D" id="3.90.190.20">
    <property type="entry name" value="Mur ligase, C-terminal domain"/>
    <property type="match status" value="1"/>
</dbReference>
<evidence type="ECO:0000259" key="13">
    <source>
        <dbReference type="Pfam" id="PF08245"/>
    </source>
</evidence>
<evidence type="ECO:0000256" key="6">
    <source>
        <dbReference type="ARBA" id="ARBA00022960"/>
    </source>
</evidence>
<dbReference type="Gene3D" id="3.40.1190.10">
    <property type="entry name" value="Mur-like, catalytic domain"/>
    <property type="match status" value="1"/>
</dbReference>